<gene>
    <name evidence="1" type="ORF">O9H85_00060</name>
</gene>
<reference evidence="1 2" key="1">
    <citation type="submission" date="2022-12" db="EMBL/GenBank/DDBJ databases">
        <title>Draft genome sequence of Paenibacillus sp. dW9.</title>
        <authorList>
            <person name="Choi E.-W."/>
            <person name="Kim D.-U."/>
        </authorList>
    </citation>
    <scope>NUCLEOTIDE SEQUENCE [LARGE SCALE GENOMIC DNA]</scope>
    <source>
        <strain evidence="2">dW9</strain>
    </source>
</reference>
<dbReference type="RefSeq" id="WP_269879790.1">
    <property type="nucleotide sequence ID" value="NZ_JAQAGZ010000001.1"/>
</dbReference>
<organism evidence="1 2">
    <name type="scientific">Paenibacillus gyeongsangnamensis</name>
    <dbReference type="NCBI Taxonomy" id="3388067"/>
    <lineage>
        <taxon>Bacteria</taxon>
        <taxon>Bacillati</taxon>
        <taxon>Bacillota</taxon>
        <taxon>Bacilli</taxon>
        <taxon>Bacillales</taxon>
        <taxon>Paenibacillaceae</taxon>
        <taxon>Paenibacillus</taxon>
    </lineage>
</organism>
<name>A0ABT4Q1U4_9BACL</name>
<dbReference type="InterPro" id="IPR025916">
    <property type="entry name" value="YdjO"/>
</dbReference>
<evidence type="ECO:0000313" key="1">
    <source>
        <dbReference type="EMBL" id="MCZ8510859.1"/>
    </source>
</evidence>
<dbReference type="Proteomes" id="UP001527882">
    <property type="component" value="Unassembled WGS sequence"/>
</dbReference>
<comment type="caution">
    <text evidence="1">The sequence shown here is derived from an EMBL/GenBank/DDBJ whole genome shotgun (WGS) entry which is preliminary data.</text>
</comment>
<evidence type="ECO:0000313" key="2">
    <source>
        <dbReference type="Proteomes" id="UP001527882"/>
    </source>
</evidence>
<protein>
    <submittedName>
        <fullName evidence="1">Cold-inducible protein YdjO-related protein</fullName>
    </submittedName>
</protein>
<dbReference type="Pfam" id="PF14169">
    <property type="entry name" value="YdjO"/>
    <property type="match status" value="1"/>
</dbReference>
<dbReference type="EMBL" id="JAQAGZ010000001">
    <property type="protein sequence ID" value="MCZ8510859.1"/>
    <property type="molecule type" value="Genomic_DNA"/>
</dbReference>
<keyword evidence="2" id="KW-1185">Reference proteome</keyword>
<accession>A0ABT4Q1U4</accession>
<sequence>MCNKDGCLGWIREDFSFETAPICIFL</sequence>
<proteinExistence type="predicted"/>